<evidence type="ECO:0000313" key="3">
    <source>
        <dbReference type="Proteomes" id="UP000283946"/>
    </source>
</evidence>
<feature type="transmembrane region" description="Helical" evidence="1">
    <location>
        <begin position="7"/>
        <end position="29"/>
    </location>
</feature>
<keyword evidence="1" id="KW-0812">Transmembrane</keyword>
<name>A0AAD1ENX3_9MICO</name>
<proteinExistence type="predicted"/>
<evidence type="ECO:0000313" key="2">
    <source>
        <dbReference type="EMBL" id="AZZ57195.1"/>
    </source>
</evidence>
<dbReference type="RefSeq" id="WP_104266434.1">
    <property type="nucleotide sequence ID" value="NZ_CP028130.1"/>
</dbReference>
<gene>
    <name evidence="2" type="ORF">C7V51_15945</name>
</gene>
<evidence type="ECO:0000256" key="1">
    <source>
        <dbReference type="SAM" id="Phobius"/>
    </source>
</evidence>
<dbReference type="Proteomes" id="UP000283946">
    <property type="component" value="Chromosome"/>
</dbReference>
<reference evidence="2 3" key="1">
    <citation type="submission" date="2018-03" db="EMBL/GenBank/DDBJ databases">
        <title>Bacteriophage NCPPB3778 and a type I-E CRISPR drive the evolution of the US Biological Select Agent, Rathayibacter toxicus.</title>
        <authorList>
            <person name="Davis E.W.II."/>
            <person name="Tabima J.F."/>
            <person name="Weisberg A.J."/>
            <person name="Dantas Lopes L."/>
            <person name="Wiseman M.S."/>
            <person name="Wiseman M.S."/>
            <person name="Pupko T."/>
            <person name="Belcher M.S."/>
            <person name="Sechler A.J."/>
            <person name="Tancos M.A."/>
            <person name="Schroeder B.K."/>
            <person name="Murray T.D."/>
            <person name="Luster D.G."/>
            <person name="Schneider W.L."/>
            <person name="Rogers E."/>
            <person name="Andreote F.D."/>
            <person name="Grunwald N.J."/>
            <person name="Putnam M.L."/>
            <person name="Chang J.H."/>
        </authorList>
    </citation>
    <scope>NUCLEOTIDE SEQUENCE [LARGE SCALE GENOMIC DNA]</scope>
    <source>
        <strain evidence="2 3">NCCPB 2253</strain>
    </source>
</reference>
<dbReference type="AlphaFoldDB" id="A0AAD1ENX3"/>
<dbReference type="EMBL" id="CP028130">
    <property type="protein sequence ID" value="AZZ57195.1"/>
    <property type="molecule type" value="Genomic_DNA"/>
</dbReference>
<feature type="transmembrane region" description="Helical" evidence="1">
    <location>
        <begin position="35"/>
        <end position="57"/>
    </location>
</feature>
<accession>A0AAD1ENX3</accession>
<keyword evidence="1" id="KW-0472">Membrane</keyword>
<protein>
    <submittedName>
        <fullName evidence="2">Uncharacterized protein</fullName>
    </submittedName>
</protein>
<dbReference type="KEGG" id="ria:C7V51_15945"/>
<organism evidence="2 3">
    <name type="scientific">Rathayibacter iranicus</name>
    <dbReference type="NCBI Taxonomy" id="59737"/>
    <lineage>
        <taxon>Bacteria</taxon>
        <taxon>Bacillati</taxon>
        <taxon>Actinomycetota</taxon>
        <taxon>Actinomycetes</taxon>
        <taxon>Micrococcales</taxon>
        <taxon>Microbacteriaceae</taxon>
        <taxon>Rathayibacter</taxon>
    </lineage>
</organism>
<sequence length="67" mass="6659">MVGRGILETIGAVIVALSVIALIVAAVAVGSGVEIAFLGVLAAFAAGTTGVGLHVAGREARFRREGR</sequence>
<keyword evidence="1" id="KW-1133">Transmembrane helix</keyword>